<dbReference type="Gene3D" id="1.20.120.550">
    <property type="entry name" value="Membrane associated eicosanoid/glutathione metabolism-like domain"/>
    <property type="match status" value="1"/>
</dbReference>
<comment type="caution">
    <text evidence="6">The sequence shown here is derived from an EMBL/GenBank/DDBJ whole genome shotgun (WGS) entry which is preliminary data.</text>
</comment>
<evidence type="ECO:0000256" key="2">
    <source>
        <dbReference type="ARBA" id="ARBA00022692"/>
    </source>
</evidence>
<evidence type="ECO:0000256" key="5">
    <source>
        <dbReference type="SAM" id="Phobius"/>
    </source>
</evidence>
<dbReference type="RefSeq" id="WP_344937591.1">
    <property type="nucleotide sequence ID" value="NZ_BAABDM010000007.1"/>
</dbReference>
<keyword evidence="4 5" id="KW-0472">Membrane</keyword>
<dbReference type="PANTHER" id="PTHR35814:SF1">
    <property type="entry name" value="GLUTATHIONE S-TRANSFERASE-RELATED"/>
    <property type="match status" value="1"/>
</dbReference>
<evidence type="ECO:0000256" key="1">
    <source>
        <dbReference type="ARBA" id="ARBA00004370"/>
    </source>
</evidence>
<reference evidence="7" key="1">
    <citation type="journal article" date="2019" name="Int. J. Syst. Evol. Microbiol.">
        <title>The Global Catalogue of Microorganisms (GCM) 10K type strain sequencing project: providing services to taxonomists for standard genome sequencing and annotation.</title>
        <authorList>
            <consortium name="The Broad Institute Genomics Platform"/>
            <consortium name="The Broad Institute Genome Sequencing Center for Infectious Disease"/>
            <person name="Wu L."/>
            <person name="Ma J."/>
        </authorList>
    </citation>
    <scope>NUCLEOTIDE SEQUENCE [LARGE SCALE GENOMIC DNA]</scope>
    <source>
        <strain evidence="7">JCM 17304</strain>
    </source>
</reference>
<gene>
    <name evidence="6" type="ORF">GCM10022414_29980</name>
</gene>
<name>A0ABP7X1E6_9GAMM</name>
<dbReference type="Pfam" id="PF01124">
    <property type="entry name" value="MAPEG"/>
    <property type="match status" value="1"/>
</dbReference>
<evidence type="ECO:0000256" key="3">
    <source>
        <dbReference type="ARBA" id="ARBA00022989"/>
    </source>
</evidence>
<keyword evidence="2 5" id="KW-0812">Transmembrane</keyword>
<evidence type="ECO:0000256" key="4">
    <source>
        <dbReference type="ARBA" id="ARBA00023136"/>
    </source>
</evidence>
<proteinExistence type="predicted"/>
<dbReference type="Proteomes" id="UP001500392">
    <property type="component" value="Unassembled WGS sequence"/>
</dbReference>
<sequence length="132" mass="14436">MSIPLLCIALLAILLISLAFTVSMARGKSKMMYGYKTDPEDRLYKSVRAHGNATEYVPIIAILIYILGTMPISMWIMWCMIIVTLSRYLAAAGLLLPKSLAKPNLLRLVGTLGTYLAALGLCIALFLKAVSL</sequence>
<feature type="transmembrane region" description="Helical" evidence="5">
    <location>
        <begin position="108"/>
        <end position="127"/>
    </location>
</feature>
<evidence type="ECO:0000313" key="6">
    <source>
        <dbReference type="EMBL" id="GAA4102257.1"/>
    </source>
</evidence>
<dbReference type="PANTHER" id="PTHR35814">
    <property type="match status" value="1"/>
</dbReference>
<dbReference type="EMBL" id="BAABDM010000007">
    <property type="protein sequence ID" value="GAA4102257.1"/>
    <property type="molecule type" value="Genomic_DNA"/>
</dbReference>
<keyword evidence="3 5" id="KW-1133">Transmembrane helix</keyword>
<dbReference type="SUPFAM" id="SSF161084">
    <property type="entry name" value="MAPEG domain-like"/>
    <property type="match status" value="1"/>
</dbReference>
<organism evidence="6 7">
    <name type="scientific">Zhongshania borealis</name>
    <dbReference type="NCBI Taxonomy" id="889488"/>
    <lineage>
        <taxon>Bacteria</taxon>
        <taxon>Pseudomonadati</taxon>
        <taxon>Pseudomonadota</taxon>
        <taxon>Gammaproteobacteria</taxon>
        <taxon>Cellvibrionales</taxon>
        <taxon>Spongiibacteraceae</taxon>
        <taxon>Zhongshania</taxon>
    </lineage>
</organism>
<dbReference type="InterPro" id="IPR023352">
    <property type="entry name" value="MAPEG-like_dom_sf"/>
</dbReference>
<protein>
    <submittedName>
        <fullName evidence="6">MAPEG family protein</fullName>
    </submittedName>
</protein>
<evidence type="ECO:0000313" key="7">
    <source>
        <dbReference type="Proteomes" id="UP001500392"/>
    </source>
</evidence>
<keyword evidence="7" id="KW-1185">Reference proteome</keyword>
<comment type="subcellular location">
    <subcellularLocation>
        <location evidence="1">Membrane</location>
    </subcellularLocation>
</comment>
<dbReference type="InterPro" id="IPR001129">
    <property type="entry name" value="Membr-assoc_MAPEG"/>
</dbReference>
<accession>A0ABP7X1E6</accession>